<evidence type="ECO:0000256" key="1">
    <source>
        <dbReference type="SAM" id="MobiDB-lite"/>
    </source>
</evidence>
<protein>
    <submittedName>
        <fullName evidence="2">Uncharacterized protein</fullName>
    </submittedName>
</protein>
<organism evidence="2 3">
    <name type="scientific">Phytophthora cactorum</name>
    <dbReference type="NCBI Taxonomy" id="29920"/>
    <lineage>
        <taxon>Eukaryota</taxon>
        <taxon>Sar</taxon>
        <taxon>Stramenopiles</taxon>
        <taxon>Oomycota</taxon>
        <taxon>Peronosporomycetes</taxon>
        <taxon>Peronosporales</taxon>
        <taxon>Peronosporaceae</taxon>
        <taxon>Phytophthora</taxon>
    </lineage>
</organism>
<comment type="caution">
    <text evidence="2">The sequence shown here is derived from an EMBL/GenBank/DDBJ whole genome shotgun (WGS) entry which is preliminary data.</text>
</comment>
<accession>A0A8T1G5A2</accession>
<proteinExistence type="predicted"/>
<evidence type="ECO:0000313" key="2">
    <source>
        <dbReference type="EMBL" id="KAG2987000.1"/>
    </source>
</evidence>
<feature type="region of interest" description="Disordered" evidence="1">
    <location>
        <begin position="1"/>
        <end position="34"/>
    </location>
</feature>
<dbReference type="AlphaFoldDB" id="A0A8T1G5A2"/>
<evidence type="ECO:0000313" key="3">
    <source>
        <dbReference type="Proteomes" id="UP000697107"/>
    </source>
</evidence>
<sequence>MPGGVRAAGEKATHELTSRMLETREPEMLLHYTE</sequence>
<name>A0A8T1G5A2_9STRA</name>
<dbReference type="EMBL" id="RCML01000180">
    <property type="protein sequence ID" value="KAG2987000.1"/>
    <property type="molecule type" value="Genomic_DNA"/>
</dbReference>
<dbReference type="Proteomes" id="UP000697107">
    <property type="component" value="Unassembled WGS sequence"/>
</dbReference>
<gene>
    <name evidence="2" type="ORF">PC118_g7520</name>
</gene>
<reference evidence="2" key="1">
    <citation type="submission" date="2018-10" db="EMBL/GenBank/DDBJ databases">
        <title>Effector identification in a new, highly contiguous assembly of the strawberry crown rot pathogen Phytophthora cactorum.</title>
        <authorList>
            <person name="Armitage A.D."/>
            <person name="Nellist C.F."/>
            <person name="Bates H."/>
            <person name="Vickerstaff R.J."/>
            <person name="Harrison R.J."/>
        </authorList>
    </citation>
    <scope>NUCLEOTIDE SEQUENCE</scope>
    <source>
        <strain evidence="2">P415</strain>
    </source>
</reference>
<feature type="compositionally biased region" description="Basic and acidic residues" evidence="1">
    <location>
        <begin position="8"/>
        <end position="34"/>
    </location>
</feature>